<proteinExistence type="predicted"/>
<dbReference type="GO" id="GO:0016787">
    <property type="term" value="F:hydrolase activity"/>
    <property type="evidence" value="ECO:0007669"/>
    <property type="project" value="UniProtKB-KW"/>
</dbReference>
<organism evidence="4 5">
    <name type="scientific">Mastigocoleus testarum BC008</name>
    <dbReference type="NCBI Taxonomy" id="371196"/>
    <lineage>
        <taxon>Bacteria</taxon>
        <taxon>Bacillati</taxon>
        <taxon>Cyanobacteriota</taxon>
        <taxon>Cyanophyceae</taxon>
        <taxon>Nostocales</taxon>
        <taxon>Hapalosiphonaceae</taxon>
        <taxon>Mastigocoleus</taxon>
    </lineage>
</organism>
<dbReference type="InterPro" id="IPR020084">
    <property type="entry name" value="NUDIX_hydrolase_CS"/>
</dbReference>
<evidence type="ECO:0000259" key="3">
    <source>
        <dbReference type="PROSITE" id="PS51462"/>
    </source>
</evidence>
<dbReference type="PANTHER" id="PTHR11839:SF18">
    <property type="entry name" value="NUDIX HYDROLASE DOMAIN-CONTAINING PROTEIN"/>
    <property type="match status" value="1"/>
</dbReference>
<dbReference type="SUPFAM" id="SSF55811">
    <property type="entry name" value="Nudix"/>
    <property type="match status" value="1"/>
</dbReference>
<dbReference type="GO" id="GO:0006753">
    <property type="term" value="P:nucleoside phosphate metabolic process"/>
    <property type="evidence" value="ECO:0007669"/>
    <property type="project" value="TreeGrafter"/>
</dbReference>
<accession>A0A0V7ZDK1</accession>
<comment type="cofactor">
    <cofactor evidence="1">
        <name>Mg(2+)</name>
        <dbReference type="ChEBI" id="CHEBI:18420"/>
    </cofactor>
</comment>
<dbReference type="RefSeq" id="WP_027845232.1">
    <property type="nucleotide sequence ID" value="NZ_LMTZ01000151.1"/>
</dbReference>
<keyword evidence="2 4" id="KW-0378">Hydrolase</keyword>
<comment type="caution">
    <text evidence="4">The sequence shown here is derived from an EMBL/GenBank/DDBJ whole genome shotgun (WGS) entry which is preliminary data.</text>
</comment>
<evidence type="ECO:0000313" key="4">
    <source>
        <dbReference type="EMBL" id="KST62640.1"/>
    </source>
</evidence>
<reference evidence="4 5" key="1">
    <citation type="journal article" date="2015" name="Genome Announc.">
        <title>Draft Genome of the Euendolithic (true boring) Cyanobacterium Mastigocoleus testarum strain BC008.</title>
        <authorList>
            <person name="Guida B.S."/>
            <person name="Garcia-Pichel F."/>
        </authorList>
    </citation>
    <scope>NUCLEOTIDE SEQUENCE [LARGE SCALE GENOMIC DNA]</scope>
    <source>
        <strain evidence="4 5">BC008</strain>
    </source>
</reference>
<dbReference type="Gene3D" id="3.90.79.10">
    <property type="entry name" value="Nucleoside Triphosphate Pyrophosphohydrolase"/>
    <property type="match status" value="1"/>
</dbReference>
<evidence type="ECO:0000256" key="1">
    <source>
        <dbReference type="ARBA" id="ARBA00001946"/>
    </source>
</evidence>
<dbReference type="GO" id="GO:0019693">
    <property type="term" value="P:ribose phosphate metabolic process"/>
    <property type="evidence" value="ECO:0007669"/>
    <property type="project" value="TreeGrafter"/>
</dbReference>
<dbReference type="EMBL" id="LMTZ01000151">
    <property type="protein sequence ID" value="KST62640.1"/>
    <property type="molecule type" value="Genomic_DNA"/>
</dbReference>
<dbReference type="Proteomes" id="UP000053372">
    <property type="component" value="Unassembled WGS sequence"/>
</dbReference>
<dbReference type="InterPro" id="IPR000086">
    <property type="entry name" value="NUDIX_hydrolase_dom"/>
</dbReference>
<dbReference type="Pfam" id="PF00293">
    <property type="entry name" value="NUDIX"/>
    <property type="match status" value="1"/>
</dbReference>
<dbReference type="InterPro" id="IPR015797">
    <property type="entry name" value="NUDIX_hydrolase-like_dom_sf"/>
</dbReference>
<gene>
    <name evidence="4" type="ORF">BC008_38060</name>
</gene>
<dbReference type="PANTHER" id="PTHR11839">
    <property type="entry name" value="UDP/ADP-SUGAR PYROPHOSPHATASE"/>
    <property type="match status" value="1"/>
</dbReference>
<keyword evidence="5" id="KW-1185">Reference proteome</keyword>
<evidence type="ECO:0000313" key="5">
    <source>
        <dbReference type="Proteomes" id="UP000053372"/>
    </source>
</evidence>
<protein>
    <submittedName>
        <fullName evidence="4">NUDIX hydrolase</fullName>
    </submittedName>
</protein>
<dbReference type="PROSITE" id="PS51462">
    <property type="entry name" value="NUDIX"/>
    <property type="match status" value="1"/>
</dbReference>
<name>A0A0V7ZDK1_9CYAN</name>
<evidence type="ECO:0000256" key="2">
    <source>
        <dbReference type="ARBA" id="ARBA00022801"/>
    </source>
</evidence>
<feature type="domain" description="Nudix hydrolase" evidence="3">
    <location>
        <begin position="42"/>
        <end position="182"/>
    </location>
</feature>
<dbReference type="OrthoDB" id="9806150at2"/>
<sequence>MTNLKKWELLESNMVLDHPYCQVRRDEIRLPNGKVIDDFFVHVKPDVALVLAVTPKREVVFVRQYRHAIGEFFIELPAGGFDPTQEAPEIAAMREMEEETGYSVKNLQKIATLYDRPSKDTNQTHVFFAENAIIPEGLCGANATGKQNLDPTEEIEVLLIPVDSILEKINSGKISVMGTVTALLLGLKFLS</sequence>
<dbReference type="CDD" id="cd03424">
    <property type="entry name" value="NUDIX_ADPRase_Nudt5_UGPPase_Nudt14"/>
    <property type="match status" value="1"/>
</dbReference>
<dbReference type="AlphaFoldDB" id="A0A0V7ZDK1"/>
<dbReference type="PROSITE" id="PS00893">
    <property type="entry name" value="NUDIX_BOX"/>
    <property type="match status" value="1"/>
</dbReference>